<dbReference type="InterPro" id="IPR050126">
    <property type="entry name" value="Ap4A_hydrolase"/>
</dbReference>
<feature type="transmembrane region" description="Helical" evidence="1">
    <location>
        <begin position="67"/>
        <end position="85"/>
    </location>
</feature>
<dbReference type="CDD" id="cd00144">
    <property type="entry name" value="MPP_PPP_family"/>
    <property type="match status" value="1"/>
</dbReference>
<dbReference type="GO" id="GO:0016791">
    <property type="term" value="F:phosphatase activity"/>
    <property type="evidence" value="ECO:0007669"/>
    <property type="project" value="TreeGrafter"/>
</dbReference>
<dbReference type="Gene3D" id="3.60.21.10">
    <property type="match status" value="1"/>
</dbReference>
<dbReference type="EMBL" id="JAGMVJ010000019">
    <property type="protein sequence ID" value="KAH7076299.1"/>
    <property type="molecule type" value="Genomic_DNA"/>
</dbReference>
<keyword evidence="1" id="KW-0812">Transmembrane</keyword>
<dbReference type="SUPFAM" id="SSF56300">
    <property type="entry name" value="Metallo-dependent phosphatases"/>
    <property type="match status" value="1"/>
</dbReference>
<dbReference type="Proteomes" id="UP000813461">
    <property type="component" value="Unassembled WGS sequence"/>
</dbReference>
<proteinExistence type="predicted"/>
<evidence type="ECO:0000259" key="2">
    <source>
        <dbReference type="Pfam" id="PF00149"/>
    </source>
</evidence>
<organism evidence="3 4">
    <name type="scientific">Paraphoma chrysanthemicola</name>
    <dbReference type="NCBI Taxonomy" id="798071"/>
    <lineage>
        <taxon>Eukaryota</taxon>
        <taxon>Fungi</taxon>
        <taxon>Dikarya</taxon>
        <taxon>Ascomycota</taxon>
        <taxon>Pezizomycotina</taxon>
        <taxon>Dothideomycetes</taxon>
        <taxon>Pleosporomycetidae</taxon>
        <taxon>Pleosporales</taxon>
        <taxon>Pleosporineae</taxon>
        <taxon>Phaeosphaeriaceae</taxon>
        <taxon>Paraphoma</taxon>
    </lineage>
</organism>
<reference evidence="3" key="1">
    <citation type="journal article" date="2021" name="Nat. Commun.">
        <title>Genetic determinants of endophytism in the Arabidopsis root mycobiome.</title>
        <authorList>
            <person name="Mesny F."/>
            <person name="Miyauchi S."/>
            <person name="Thiergart T."/>
            <person name="Pickel B."/>
            <person name="Atanasova L."/>
            <person name="Karlsson M."/>
            <person name="Huettel B."/>
            <person name="Barry K.W."/>
            <person name="Haridas S."/>
            <person name="Chen C."/>
            <person name="Bauer D."/>
            <person name="Andreopoulos W."/>
            <person name="Pangilinan J."/>
            <person name="LaButti K."/>
            <person name="Riley R."/>
            <person name="Lipzen A."/>
            <person name="Clum A."/>
            <person name="Drula E."/>
            <person name="Henrissat B."/>
            <person name="Kohler A."/>
            <person name="Grigoriev I.V."/>
            <person name="Martin F.M."/>
            <person name="Hacquard S."/>
        </authorList>
    </citation>
    <scope>NUCLEOTIDE SEQUENCE</scope>
    <source>
        <strain evidence="3">MPI-SDFR-AT-0120</strain>
    </source>
</reference>
<keyword evidence="1" id="KW-0472">Membrane</keyword>
<evidence type="ECO:0000313" key="3">
    <source>
        <dbReference type="EMBL" id="KAH7076299.1"/>
    </source>
</evidence>
<dbReference type="GO" id="GO:0005737">
    <property type="term" value="C:cytoplasm"/>
    <property type="evidence" value="ECO:0007669"/>
    <property type="project" value="TreeGrafter"/>
</dbReference>
<dbReference type="GO" id="GO:0006798">
    <property type="term" value="P:polyphosphate catabolic process"/>
    <property type="evidence" value="ECO:0007669"/>
    <property type="project" value="TreeGrafter"/>
</dbReference>
<accession>A0A8K0QXT9</accession>
<dbReference type="PANTHER" id="PTHR42850">
    <property type="entry name" value="METALLOPHOSPHOESTERASE"/>
    <property type="match status" value="1"/>
</dbReference>
<name>A0A8K0QXT9_9PLEO</name>
<dbReference type="InterPro" id="IPR004843">
    <property type="entry name" value="Calcineurin-like_PHP"/>
</dbReference>
<protein>
    <submittedName>
        <fullName evidence="3">Metallo-dependent phosphatase-like protein</fullName>
    </submittedName>
</protein>
<dbReference type="AlphaFoldDB" id="A0A8K0QXT9"/>
<evidence type="ECO:0000256" key="1">
    <source>
        <dbReference type="SAM" id="Phobius"/>
    </source>
</evidence>
<keyword evidence="1" id="KW-1133">Transmembrane helix</keyword>
<gene>
    <name evidence="3" type="ORF">FB567DRAFT_504391</name>
</gene>
<comment type="caution">
    <text evidence="3">The sequence shown here is derived from an EMBL/GenBank/DDBJ whole genome shotgun (WGS) entry which is preliminary data.</text>
</comment>
<sequence length="392" mass="44571">MAAMTYYRDNPYAPKTTTPLIDLIPDHRDDLDISDEEDSFYGKEDDFLVTKDWQNNIDRLPRRVKRYFGLGFAVFVIFLISWWTYLGPRAAANRQELKDMDATPEMSYGSSLRPEFKGMIQVKDMAEEHLPKKGKRLIFVGDVHGCREELEHLLKKVDFNHKHDHLVLTGDMISKGPDSPGVVKLIQKLGASCVRGNWEDKLLLTVAEAQRNHHSTSTSPDDQLPDFLLESHPHADPRLLKLAKKFTHKELAFLQQCPVILRVGHVPSLGNLVAVHAGLVPDTPLEKQDPFHVMNMRTIDLKTRIPSSSHSGTPWEKFWNHRQQKLHAHDRTTVVYGHNRKRGLNIQEYTMGLDTGCVNGERLTALVVDGKGKTEIVSVKCKKQGGYDKEGD</sequence>
<dbReference type="OrthoDB" id="10267127at2759"/>
<keyword evidence="4" id="KW-1185">Reference proteome</keyword>
<evidence type="ECO:0000313" key="4">
    <source>
        <dbReference type="Proteomes" id="UP000813461"/>
    </source>
</evidence>
<dbReference type="Pfam" id="PF00149">
    <property type="entry name" value="Metallophos"/>
    <property type="match status" value="1"/>
</dbReference>
<dbReference type="GO" id="GO:0000298">
    <property type="term" value="F:endopolyphosphatase activity"/>
    <property type="evidence" value="ECO:0007669"/>
    <property type="project" value="TreeGrafter"/>
</dbReference>
<dbReference type="InterPro" id="IPR029052">
    <property type="entry name" value="Metallo-depent_PP-like"/>
</dbReference>
<dbReference type="PANTHER" id="PTHR42850:SF4">
    <property type="entry name" value="ZINC-DEPENDENT ENDOPOLYPHOSPHATASE"/>
    <property type="match status" value="1"/>
</dbReference>
<feature type="domain" description="Calcineurin-like phosphoesterase" evidence="2">
    <location>
        <begin position="136"/>
        <end position="339"/>
    </location>
</feature>